<dbReference type="Pfam" id="PF01417">
    <property type="entry name" value="ENTH"/>
    <property type="match status" value="1"/>
</dbReference>
<dbReference type="Pfam" id="PF00069">
    <property type="entry name" value="Pkinase"/>
    <property type="match status" value="1"/>
</dbReference>
<comment type="catalytic activity">
    <reaction evidence="13">
        <text>L-threonyl-[protein] + ATP = O-phospho-L-threonyl-[protein] + ADP + H(+)</text>
        <dbReference type="Rhea" id="RHEA:46608"/>
        <dbReference type="Rhea" id="RHEA-COMP:11060"/>
        <dbReference type="Rhea" id="RHEA-COMP:11605"/>
        <dbReference type="ChEBI" id="CHEBI:15378"/>
        <dbReference type="ChEBI" id="CHEBI:30013"/>
        <dbReference type="ChEBI" id="CHEBI:30616"/>
        <dbReference type="ChEBI" id="CHEBI:61977"/>
        <dbReference type="ChEBI" id="CHEBI:456216"/>
        <dbReference type="EC" id="2.7.11.1"/>
    </reaction>
</comment>
<feature type="compositionally biased region" description="Basic and acidic residues" evidence="17">
    <location>
        <begin position="831"/>
        <end position="842"/>
    </location>
</feature>
<feature type="binding site" evidence="16">
    <location>
        <position position="39"/>
    </location>
    <ligand>
        <name>ATP</name>
        <dbReference type="ChEBI" id="CHEBI:30616"/>
    </ligand>
</feature>
<evidence type="ECO:0000256" key="5">
    <source>
        <dbReference type="ARBA" id="ARBA00022490"/>
    </source>
</evidence>
<feature type="compositionally biased region" description="Low complexity" evidence="17">
    <location>
        <begin position="581"/>
        <end position="597"/>
    </location>
</feature>
<feature type="region of interest" description="Disordered" evidence="17">
    <location>
        <begin position="581"/>
        <end position="614"/>
    </location>
</feature>
<evidence type="ECO:0000256" key="6">
    <source>
        <dbReference type="ARBA" id="ARBA00022527"/>
    </source>
</evidence>
<dbReference type="SUPFAM" id="SSF54928">
    <property type="entry name" value="RNA-binding domain, RBD"/>
    <property type="match status" value="2"/>
</dbReference>
<dbReference type="PROSITE" id="PS00108">
    <property type="entry name" value="PROTEIN_KINASE_ST"/>
    <property type="match status" value="1"/>
</dbReference>
<evidence type="ECO:0000259" key="20">
    <source>
        <dbReference type="PROSITE" id="PS50942"/>
    </source>
</evidence>
<evidence type="ECO:0000313" key="22">
    <source>
        <dbReference type="Proteomes" id="UP000682877"/>
    </source>
</evidence>
<sequence>MDHHVFGGKFKLGRKIGSGSFGELYIGINVQTGEEVALKLEPVKTKHPQLHYESKVYMLLQGGTGVPHLKWFGVEGNYNCMAIDLLGPSLEDLFNYCTRNFSLKTVLMLADQLINRVEYMHSRGFLHRDIKPDNFLMGLGRKANQVYIIDYGLAKKYRDLQTHKHIPYRENKNLTGTARYASVNTHLGIEQSRRDDLESLGYVLMYFLRGSLPWQGLKAGTKKQKYEKFSEKKMLTPVEVLCKSFPSEFTSYFHYCRSLRFEDKPDYSYLKRLFRDLFIREGYQFDYVFDWTILKYPQSGSISKPRPNPKPALDPPGPSAERNEKPIVGQDLRERFSGAVEAFARRNVSSHGIRPKHIFSDDASKEVQVSEKTRNEIATKMAVISSSQPGSSEESIQFLVFKNLMMGTLWFGEIKKQASSFIQDKYNVARLVLTDVTEAELLVEEVTNDDPSSPDAKTMTKIAEASFDTVDYWRIVDVLHRKIGKEEGEMKKWREAYKAMVLLEFLLTHGPLHLTHDFLYDLDHFRFLSTFQYVDDNGFDWGAQVQKKADQIQTLLLGKEELREARLKALKITSQINGFGNSTTFSPSPSPSNIFSPLKTSNSTPTKRNNPISESDSLIDCENKLTENDRTGEETLISGICSKIAGFSPLKKFQGGRITAAKFQTLSNVEKVSSVTKVFMQYYEVNKLPKLSQSCGNLLTPGSYCGIYKIPGGFVPLTRRWLSSSIEDGRKYERLPDSEASTNKDIGQKGVRWYSLGGLLTNLKQKIMGNVILMDKSSGEDSVSPKSPVVSSSDVTVTKVVTLQNVAESENCIPSSIKEESPVSEMGSEDASQRIETPEKRESISVSNERLDIINRLDGLEFGQEKVLRSIRTERVDPSEEQSSKDVALGFLTEEVSESLTSSRENIGKLQPAKGLFDKAKPPQNSLSKLFVNSEPYKEVKLPLKFEALSNSNSSMSTGESCSDAGDQHGLFGKMLSDPGQKIKSISRENDKHRLSDVPQNPDSLTSVLLRDWIDDQKSGDLAAIRERKSIFSLESSRNTVAPMAVGSMKKLMDSLNLPTDNGTVAEANSLNPNSSEEKCLSKSNSAMQNSDRFCAIEEEESKGETLVMENQSLCSQASLAATTANPKVTKKSLFAISAGEHSPDKVLLRFLQESCQKKHIVQVFSQFGAVLDVQEIPSFEGCIYKDALLTFENNTAVKKALKKGRVTVMNNNAVVEATSQEDMVERICIPDLIGDPDVPVALVKEPSRTVKIHPLTHNFSSNQIKEALKFCRSNISKFILGSSRRDAFVEFETEDGKERALAEHSISICNTQLFISRIDIPRTIVARISNLSKSAMKDVRALCVPYGQIKQVYIRGNGVVDVLFDVSEWPNMLTILNSLNGMEIDGKKLVVRPATTVIPPEILRVLWKDPREKRYVKSVIQNLVREIEQPLDATRCHTLMTDLLV</sequence>
<evidence type="ECO:0000256" key="17">
    <source>
        <dbReference type="SAM" id="MobiDB-lite"/>
    </source>
</evidence>
<dbReference type="SUPFAM" id="SSF48464">
    <property type="entry name" value="ENTH/VHS domain"/>
    <property type="match status" value="1"/>
</dbReference>
<dbReference type="InterPro" id="IPR012677">
    <property type="entry name" value="Nucleotide-bd_a/b_plait_sf"/>
</dbReference>
<evidence type="ECO:0000256" key="12">
    <source>
        <dbReference type="ARBA" id="ARBA00023329"/>
    </source>
</evidence>
<comment type="catalytic activity">
    <reaction evidence="14">
        <text>L-seryl-[protein] + ATP = O-phospho-L-seryl-[protein] + ADP + H(+)</text>
        <dbReference type="Rhea" id="RHEA:17989"/>
        <dbReference type="Rhea" id="RHEA-COMP:9863"/>
        <dbReference type="Rhea" id="RHEA-COMP:11604"/>
        <dbReference type="ChEBI" id="CHEBI:15378"/>
        <dbReference type="ChEBI" id="CHEBI:29999"/>
        <dbReference type="ChEBI" id="CHEBI:30616"/>
        <dbReference type="ChEBI" id="CHEBI:83421"/>
        <dbReference type="ChEBI" id="CHEBI:456216"/>
        <dbReference type="EC" id="2.7.11.1"/>
    </reaction>
</comment>
<dbReference type="Gene3D" id="1.25.40.90">
    <property type="match status" value="1"/>
</dbReference>
<feature type="region of interest" description="Disordered" evidence="17">
    <location>
        <begin position="953"/>
        <end position="978"/>
    </location>
</feature>
<dbReference type="InterPro" id="IPR050235">
    <property type="entry name" value="CK1_Ser-Thr_kinase"/>
</dbReference>
<dbReference type="GO" id="GO:0004674">
    <property type="term" value="F:protein serine/threonine kinase activity"/>
    <property type="evidence" value="ECO:0007669"/>
    <property type="project" value="UniProtKB-KW"/>
</dbReference>
<feature type="domain" description="RRM" evidence="19">
    <location>
        <begin position="1312"/>
        <end position="1397"/>
    </location>
</feature>
<evidence type="ECO:0000256" key="4">
    <source>
        <dbReference type="ARBA" id="ARBA00012513"/>
    </source>
</evidence>
<dbReference type="GO" id="GO:0005524">
    <property type="term" value="F:ATP binding"/>
    <property type="evidence" value="ECO:0007669"/>
    <property type="project" value="UniProtKB-UniRule"/>
</dbReference>
<evidence type="ECO:0000256" key="2">
    <source>
        <dbReference type="ARBA" id="ARBA00004555"/>
    </source>
</evidence>
<feature type="compositionally biased region" description="Pro residues" evidence="17">
    <location>
        <begin position="306"/>
        <end position="318"/>
    </location>
</feature>
<dbReference type="CDD" id="cd00590">
    <property type="entry name" value="RRM_SF"/>
    <property type="match status" value="2"/>
</dbReference>
<keyword evidence="7" id="KW-0808">Transferase</keyword>
<dbReference type="PROSITE" id="PS50011">
    <property type="entry name" value="PROTEIN_KINASE_DOM"/>
    <property type="match status" value="1"/>
</dbReference>
<keyword evidence="15" id="KW-0694">RNA-binding</keyword>
<evidence type="ECO:0000256" key="16">
    <source>
        <dbReference type="PROSITE-ProRule" id="PRU10141"/>
    </source>
</evidence>
<dbReference type="PROSITE" id="PS50102">
    <property type="entry name" value="RRM"/>
    <property type="match status" value="1"/>
</dbReference>
<dbReference type="InterPro" id="IPR000719">
    <property type="entry name" value="Prot_kinase_dom"/>
</dbReference>
<keyword evidence="10 16" id="KW-0067">ATP-binding</keyword>
<dbReference type="Proteomes" id="UP000682877">
    <property type="component" value="Chromosome 3"/>
</dbReference>
<evidence type="ECO:0000259" key="18">
    <source>
        <dbReference type="PROSITE" id="PS50011"/>
    </source>
</evidence>
<dbReference type="GO" id="GO:0005794">
    <property type="term" value="C:Golgi apparatus"/>
    <property type="evidence" value="ECO:0007669"/>
    <property type="project" value="UniProtKB-SubCell"/>
</dbReference>
<evidence type="ECO:0000313" key="21">
    <source>
        <dbReference type="EMBL" id="CAE5968490.1"/>
    </source>
</evidence>
<evidence type="ECO:0000256" key="11">
    <source>
        <dbReference type="ARBA" id="ARBA00023034"/>
    </source>
</evidence>
<dbReference type="CDD" id="cd14125">
    <property type="entry name" value="STKc_CK1_delta_epsilon"/>
    <property type="match status" value="1"/>
</dbReference>
<reference evidence="21" key="1">
    <citation type="submission" date="2021-01" db="EMBL/GenBank/DDBJ databases">
        <authorList>
            <person name="Bezrukov I."/>
        </authorList>
    </citation>
    <scope>NUCLEOTIDE SEQUENCE</scope>
</reference>
<dbReference type="InterPro" id="IPR000504">
    <property type="entry name" value="RRM_dom"/>
</dbReference>
<dbReference type="GO" id="GO:0003723">
    <property type="term" value="F:RNA binding"/>
    <property type="evidence" value="ECO:0007669"/>
    <property type="project" value="UniProtKB-UniRule"/>
</dbReference>
<feature type="compositionally biased region" description="Polar residues" evidence="17">
    <location>
        <begin position="598"/>
        <end position="614"/>
    </location>
</feature>
<keyword evidence="5" id="KW-0963">Cytoplasm</keyword>
<evidence type="ECO:0000256" key="7">
    <source>
        <dbReference type="ARBA" id="ARBA00022679"/>
    </source>
</evidence>
<feature type="compositionally biased region" description="Low complexity" evidence="17">
    <location>
        <begin position="953"/>
        <end position="963"/>
    </location>
</feature>
<dbReference type="SMART" id="SM00273">
    <property type="entry name" value="ENTH"/>
    <property type="match status" value="1"/>
</dbReference>
<protein>
    <recommendedName>
        <fullName evidence="4">non-specific serine/threonine protein kinase</fullName>
        <ecNumber evidence="4">2.7.11.1</ecNumber>
    </recommendedName>
</protein>
<comment type="subcellular location">
    <subcellularLocation>
        <location evidence="1">Cytoplasmic vesicle</location>
        <location evidence="1">Clathrin-coated vesicle</location>
    </subcellularLocation>
    <subcellularLocation>
        <location evidence="2">Golgi apparatus</location>
    </subcellularLocation>
</comment>
<dbReference type="SMART" id="SM00220">
    <property type="entry name" value="S_TKc"/>
    <property type="match status" value="1"/>
</dbReference>
<evidence type="ECO:0000256" key="9">
    <source>
        <dbReference type="ARBA" id="ARBA00022777"/>
    </source>
</evidence>
<feature type="domain" description="Protein kinase" evidence="18">
    <location>
        <begin position="10"/>
        <end position="279"/>
    </location>
</feature>
<dbReference type="CDD" id="cd03571">
    <property type="entry name" value="ENTH"/>
    <property type="match status" value="1"/>
</dbReference>
<evidence type="ECO:0000256" key="8">
    <source>
        <dbReference type="ARBA" id="ARBA00022741"/>
    </source>
</evidence>
<evidence type="ECO:0000256" key="14">
    <source>
        <dbReference type="ARBA" id="ARBA00048679"/>
    </source>
</evidence>
<evidence type="ECO:0000256" key="13">
    <source>
        <dbReference type="ARBA" id="ARBA00047899"/>
    </source>
</evidence>
<dbReference type="SMART" id="SM00360">
    <property type="entry name" value="RRM"/>
    <property type="match status" value="3"/>
</dbReference>
<comment type="similarity">
    <text evidence="3">Belongs to the protein kinase superfamily. CK1 Ser/Thr protein kinase family. Casein kinase I subfamily.</text>
</comment>
<evidence type="ECO:0000256" key="15">
    <source>
        <dbReference type="PROSITE-ProRule" id="PRU00176"/>
    </source>
</evidence>
<gene>
    <name evidence="21" type="ORF">AARE701A_LOCUS7955</name>
</gene>
<dbReference type="GO" id="GO:0030136">
    <property type="term" value="C:clathrin-coated vesicle"/>
    <property type="evidence" value="ECO:0007669"/>
    <property type="project" value="UniProtKB-SubCell"/>
</dbReference>
<feature type="region of interest" description="Disordered" evidence="17">
    <location>
        <begin position="300"/>
        <end position="324"/>
    </location>
</feature>
<organism evidence="21 22">
    <name type="scientific">Arabidopsis arenosa</name>
    <name type="common">Sand rock-cress</name>
    <name type="synonym">Cardaminopsis arenosa</name>
    <dbReference type="NCBI Taxonomy" id="38785"/>
    <lineage>
        <taxon>Eukaryota</taxon>
        <taxon>Viridiplantae</taxon>
        <taxon>Streptophyta</taxon>
        <taxon>Embryophyta</taxon>
        <taxon>Tracheophyta</taxon>
        <taxon>Spermatophyta</taxon>
        <taxon>Magnoliopsida</taxon>
        <taxon>eudicotyledons</taxon>
        <taxon>Gunneridae</taxon>
        <taxon>Pentapetalae</taxon>
        <taxon>rosids</taxon>
        <taxon>malvids</taxon>
        <taxon>Brassicales</taxon>
        <taxon>Brassicaceae</taxon>
        <taxon>Camelineae</taxon>
        <taxon>Arabidopsis</taxon>
    </lineage>
</organism>
<evidence type="ECO:0000256" key="1">
    <source>
        <dbReference type="ARBA" id="ARBA00004132"/>
    </source>
</evidence>
<dbReference type="PANTHER" id="PTHR11909">
    <property type="entry name" value="CASEIN KINASE-RELATED"/>
    <property type="match status" value="1"/>
</dbReference>
<name>A0A8S2A1A6_ARAAE</name>
<keyword evidence="9" id="KW-0418">Kinase</keyword>
<accession>A0A8S2A1A6</accession>
<dbReference type="InterPro" id="IPR011009">
    <property type="entry name" value="Kinase-like_dom_sf"/>
</dbReference>
<feature type="domain" description="ENTH" evidence="20">
    <location>
        <begin position="431"/>
        <end position="566"/>
    </location>
</feature>
<dbReference type="Gene3D" id="3.30.70.330">
    <property type="match status" value="2"/>
</dbReference>
<evidence type="ECO:0000256" key="10">
    <source>
        <dbReference type="ARBA" id="ARBA00022840"/>
    </source>
</evidence>
<keyword evidence="6" id="KW-0723">Serine/threonine-protein kinase</keyword>
<proteinExistence type="inferred from homology"/>
<keyword evidence="12" id="KW-0968">Cytoplasmic vesicle</keyword>
<dbReference type="SUPFAM" id="SSF56112">
    <property type="entry name" value="Protein kinase-like (PK-like)"/>
    <property type="match status" value="1"/>
</dbReference>
<dbReference type="PROSITE" id="PS50942">
    <property type="entry name" value="ENTH"/>
    <property type="match status" value="1"/>
</dbReference>
<keyword evidence="8 16" id="KW-0547">Nucleotide-binding</keyword>
<dbReference type="PROSITE" id="PS00107">
    <property type="entry name" value="PROTEIN_KINASE_ATP"/>
    <property type="match status" value="1"/>
</dbReference>
<dbReference type="InterPro" id="IPR008942">
    <property type="entry name" value="ENTH_VHS"/>
</dbReference>
<evidence type="ECO:0000259" key="19">
    <source>
        <dbReference type="PROSITE" id="PS50102"/>
    </source>
</evidence>
<dbReference type="InterPro" id="IPR017441">
    <property type="entry name" value="Protein_kinase_ATP_BS"/>
</dbReference>
<dbReference type="InterPro" id="IPR008271">
    <property type="entry name" value="Ser/Thr_kinase_AS"/>
</dbReference>
<dbReference type="EMBL" id="LR999453">
    <property type="protein sequence ID" value="CAE5968490.1"/>
    <property type="molecule type" value="Genomic_DNA"/>
</dbReference>
<dbReference type="EC" id="2.7.11.1" evidence="4"/>
<dbReference type="InterPro" id="IPR013809">
    <property type="entry name" value="ENTH"/>
</dbReference>
<feature type="region of interest" description="Disordered" evidence="17">
    <location>
        <begin position="817"/>
        <end position="842"/>
    </location>
</feature>
<evidence type="ECO:0000256" key="3">
    <source>
        <dbReference type="ARBA" id="ARBA00005926"/>
    </source>
</evidence>
<keyword evidence="22" id="KW-1185">Reference proteome</keyword>
<dbReference type="FunFam" id="1.10.510.10:FF:000164">
    <property type="entry name" value="Casein kinase 1-like protein"/>
    <property type="match status" value="1"/>
</dbReference>
<dbReference type="Gene3D" id="1.10.510.10">
    <property type="entry name" value="Transferase(Phosphotransferase) domain 1"/>
    <property type="match status" value="1"/>
</dbReference>
<keyword evidence="11" id="KW-0333">Golgi apparatus</keyword>
<dbReference type="InterPro" id="IPR035979">
    <property type="entry name" value="RBD_domain_sf"/>
</dbReference>